<dbReference type="EMBL" id="NEVM01000005">
    <property type="protein sequence ID" value="OZI32116.1"/>
    <property type="molecule type" value="Genomic_DNA"/>
</dbReference>
<feature type="chain" id="PRO_5012672665" description="DUF2282 domain-containing protein" evidence="1">
    <location>
        <begin position="27"/>
        <end position="103"/>
    </location>
</feature>
<organism evidence="2 3">
    <name type="scientific">Bordetella genomosp. 10</name>
    <dbReference type="NCBI Taxonomy" id="1416804"/>
    <lineage>
        <taxon>Bacteria</taxon>
        <taxon>Pseudomonadati</taxon>
        <taxon>Pseudomonadota</taxon>
        <taxon>Betaproteobacteria</taxon>
        <taxon>Burkholderiales</taxon>
        <taxon>Alcaligenaceae</taxon>
        <taxon>Bordetella</taxon>
    </lineage>
</organism>
<sequence length="103" mass="10218">MSTKNKVTSALLASAIAGLASPLAHAAPLTKAEVDAAMAAHKEKCYGVALKGQNDCAAGPGTTCQGTSTMDFQGNAWKFVPGGTCTSITVPGGAHGSLTPIKS</sequence>
<evidence type="ECO:0000256" key="1">
    <source>
        <dbReference type="SAM" id="SignalP"/>
    </source>
</evidence>
<protein>
    <recommendedName>
        <fullName evidence="4">DUF2282 domain-containing protein</fullName>
    </recommendedName>
</protein>
<accession>A0A261S449</accession>
<evidence type="ECO:0000313" key="3">
    <source>
        <dbReference type="Proteomes" id="UP000216020"/>
    </source>
</evidence>
<dbReference type="RefSeq" id="WP_094856523.1">
    <property type="nucleotide sequence ID" value="NZ_NEVM01000005.1"/>
</dbReference>
<dbReference type="OrthoDB" id="1551288at2"/>
<dbReference type="AlphaFoldDB" id="A0A261S449"/>
<feature type="signal peptide" evidence="1">
    <location>
        <begin position="1"/>
        <end position="26"/>
    </location>
</feature>
<comment type="caution">
    <text evidence="2">The sequence shown here is derived from an EMBL/GenBank/DDBJ whole genome shotgun (WGS) entry which is preliminary data.</text>
</comment>
<evidence type="ECO:0000313" key="2">
    <source>
        <dbReference type="EMBL" id="OZI32116.1"/>
    </source>
</evidence>
<gene>
    <name evidence="2" type="ORF">CAL29_30250</name>
</gene>
<dbReference type="InterPro" id="IPR018740">
    <property type="entry name" value="DUF2282_membr"/>
</dbReference>
<proteinExistence type="predicted"/>
<keyword evidence="3" id="KW-1185">Reference proteome</keyword>
<dbReference type="Pfam" id="PF10048">
    <property type="entry name" value="DUF2282"/>
    <property type="match status" value="1"/>
</dbReference>
<evidence type="ECO:0008006" key="4">
    <source>
        <dbReference type="Google" id="ProtNLM"/>
    </source>
</evidence>
<name>A0A261S449_9BORD</name>
<reference evidence="3" key="1">
    <citation type="submission" date="2017-05" db="EMBL/GenBank/DDBJ databases">
        <title>Complete and WGS of Bordetella genogroups.</title>
        <authorList>
            <person name="Spilker T."/>
            <person name="Lipuma J."/>
        </authorList>
    </citation>
    <scope>NUCLEOTIDE SEQUENCE [LARGE SCALE GENOMIC DNA]</scope>
    <source>
        <strain evidence="3">AU16122</strain>
    </source>
</reference>
<keyword evidence="1" id="KW-0732">Signal</keyword>
<dbReference type="Proteomes" id="UP000216020">
    <property type="component" value="Unassembled WGS sequence"/>
</dbReference>